<dbReference type="SUPFAM" id="SSF52540">
    <property type="entry name" value="P-loop containing nucleoside triphosphate hydrolases"/>
    <property type="match status" value="1"/>
</dbReference>
<dbReference type="PROSITE" id="PS50837">
    <property type="entry name" value="NACHT"/>
    <property type="match status" value="1"/>
</dbReference>
<dbReference type="InterPro" id="IPR007111">
    <property type="entry name" value="NACHT_NTPase"/>
</dbReference>
<dbReference type="EMBL" id="WUFT01000011">
    <property type="protein sequence ID" value="NEJ72547.1"/>
    <property type="molecule type" value="Genomic_DNA"/>
</dbReference>
<proteinExistence type="predicted"/>
<dbReference type="PANTHER" id="PTHR46844:SF1">
    <property type="entry name" value="SLR5058 PROTEIN"/>
    <property type="match status" value="1"/>
</dbReference>
<gene>
    <name evidence="2" type="ORF">GR197_18720</name>
</gene>
<evidence type="ECO:0000313" key="3">
    <source>
        <dbReference type="Proteomes" id="UP000471753"/>
    </source>
</evidence>
<dbReference type="Gene3D" id="3.40.50.300">
    <property type="entry name" value="P-loop containing nucleotide triphosphate hydrolases"/>
    <property type="match status" value="1"/>
</dbReference>
<comment type="caution">
    <text evidence="2">The sequence shown here is derived from an EMBL/GenBank/DDBJ whole genome shotgun (WGS) entry which is preliminary data.</text>
</comment>
<dbReference type="Pfam" id="PF05729">
    <property type="entry name" value="NACHT"/>
    <property type="match status" value="1"/>
</dbReference>
<dbReference type="RefSeq" id="WP_164012130.1">
    <property type="nucleotide sequence ID" value="NZ_WUFT01000011.1"/>
</dbReference>
<sequence>MKAVTEIVTKSFNAVAAGATSAIKIAWQKVFQDFASYMKETFDRNRFVRILSQKDRDEYIYNVYVSSSFKCGNKTISDEKLIREINDGKNVVVVGNGGAGKTFFMRHLWLTLFSENQGGRIPIFIELRKLNDLDKADLRDFVRLTISRRKLDAGVFDSLCITGRFVFILDGFDEVIGTHKDDLQRQILEMTCEFPDCRFVVSSRYEDHFAGWQDFFVYESCPFSFKQVKQLIKKVPFDPASKKLFVKELTERFFKEHVDFLSNPLLAIMMMMTFRENLEIPKRMNIFYDQAFNTLYHWHDSTKAYRRHKLLDIQDFQRSFSYFCLITYYDEKYEFTKTEMMTFIEKSSRLAGLEASASNILTDYQEAVNLIKQEGLVYSFIHRSFQEYFAANALVRLISREKFQEIVPRIAGRRSDNVMIMAFEMDRSKVVLSYIKPSLDRLSARGLLDADIEPLKALSNVSTQYRLHGHKPSSAEKLSFSMSISYDEEVRNFIALSHQIQRGREASNFAPDFDILFTPTLFDDIQPNGEAWELDGDVPVTVVVRNDSFQVLAGSSPSPLVDAYVKFLVEDQQDKITIQLTLIGQTFARVLRGLHAYWLAEIEKTAAQTRTLDEILGL</sequence>
<dbReference type="PANTHER" id="PTHR46844">
    <property type="entry name" value="SLR5058 PROTEIN"/>
    <property type="match status" value="1"/>
</dbReference>
<dbReference type="AlphaFoldDB" id="A0A7K3UFT9"/>
<reference evidence="2 3" key="1">
    <citation type="submission" date="2019-12" db="EMBL/GenBank/DDBJ databases">
        <title>Rhizobium genotypes associated with high levels of biological nitrogen fixation by grain legumes in a temperate-maritime cropping system.</title>
        <authorList>
            <person name="Maluk M."/>
            <person name="Francesc Ferrando Molina F."/>
            <person name="Lopez Del Egido L."/>
            <person name="Lafos M."/>
            <person name="Langarica-Fuentes A."/>
            <person name="Gebre Yohannes G."/>
            <person name="Young M.W."/>
            <person name="Martin P."/>
            <person name="Gantlett R."/>
            <person name="Kenicer G."/>
            <person name="Hawes C."/>
            <person name="Begg G.S."/>
            <person name="Quilliam R.S."/>
            <person name="Squire G.R."/>
            <person name="Poole P.S."/>
            <person name="Young P.W."/>
            <person name="Iannetta P.M."/>
            <person name="James E.K."/>
        </authorList>
    </citation>
    <scope>NUCLEOTIDE SEQUENCE [LARGE SCALE GENOMIC DNA]</scope>
    <source>
        <strain evidence="2 3">JHI366</strain>
    </source>
</reference>
<evidence type="ECO:0000259" key="1">
    <source>
        <dbReference type="PROSITE" id="PS50837"/>
    </source>
</evidence>
<protein>
    <submittedName>
        <fullName evidence="2">NACHT domain-containing protein</fullName>
    </submittedName>
</protein>
<evidence type="ECO:0000313" key="2">
    <source>
        <dbReference type="EMBL" id="NEJ72547.1"/>
    </source>
</evidence>
<organism evidence="2 3">
    <name type="scientific">Rhizobium phaseoli</name>
    <dbReference type="NCBI Taxonomy" id="396"/>
    <lineage>
        <taxon>Bacteria</taxon>
        <taxon>Pseudomonadati</taxon>
        <taxon>Pseudomonadota</taxon>
        <taxon>Alphaproteobacteria</taxon>
        <taxon>Hyphomicrobiales</taxon>
        <taxon>Rhizobiaceae</taxon>
        <taxon>Rhizobium/Agrobacterium group</taxon>
        <taxon>Rhizobium</taxon>
    </lineage>
</organism>
<name>A0A7K3UFT9_9HYPH</name>
<dbReference type="Proteomes" id="UP000471753">
    <property type="component" value="Unassembled WGS sequence"/>
</dbReference>
<accession>A0A7K3UFT9</accession>
<feature type="domain" description="NACHT" evidence="1">
    <location>
        <begin position="89"/>
        <end position="204"/>
    </location>
</feature>
<dbReference type="InterPro" id="IPR027417">
    <property type="entry name" value="P-loop_NTPase"/>
</dbReference>